<gene>
    <name evidence="2" type="ORF">Nepgr_014919</name>
</gene>
<feature type="region of interest" description="Disordered" evidence="1">
    <location>
        <begin position="1"/>
        <end position="101"/>
    </location>
</feature>
<feature type="compositionally biased region" description="Basic residues" evidence="1">
    <location>
        <begin position="46"/>
        <end position="61"/>
    </location>
</feature>
<dbReference type="Proteomes" id="UP001279734">
    <property type="component" value="Unassembled WGS sequence"/>
</dbReference>
<evidence type="ECO:0000313" key="2">
    <source>
        <dbReference type="EMBL" id="GMH13078.1"/>
    </source>
</evidence>
<accession>A0AAD3XQA4</accession>
<proteinExistence type="predicted"/>
<name>A0AAD3XQA4_NEPGR</name>
<dbReference type="EMBL" id="BSYO01000012">
    <property type="protein sequence ID" value="GMH13078.1"/>
    <property type="molecule type" value="Genomic_DNA"/>
</dbReference>
<keyword evidence="3" id="KW-1185">Reference proteome</keyword>
<protein>
    <submittedName>
        <fullName evidence="2">Uncharacterized protein</fullName>
    </submittedName>
</protein>
<evidence type="ECO:0000313" key="3">
    <source>
        <dbReference type="Proteomes" id="UP001279734"/>
    </source>
</evidence>
<comment type="caution">
    <text evidence="2">The sequence shown here is derived from an EMBL/GenBank/DDBJ whole genome shotgun (WGS) entry which is preliminary data.</text>
</comment>
<reference evidence="2" key="1">
    <citation type="submission" date="2023-05" db="EMBL/GenBank/DDBJ databases">
        <title>Nepenthes gracilis genome sequencing.</title>
        <authorList>
            <person name="Fukushima K."/>
        </authorList>
    </citation>
    <scope>NUCLEOTIDE SEQUENCE</scope>
    <source>
        <strain evidence="2">SING2019-196</strain>
    </source>
</reference>
<organism evidence="2 3">
    <name type="scientific">Nepenthes gracilis</name>
    <name type="common">Slender pitcher plant</name>
    <dbReference type="NCBI Taxonomy" id="150966"/>
    <lineage>
        <taxon>Eukaryota</taxon>
        <taxon>Viridiplantae</taxon>
        <taxon>Streptophyta</taxon>
        <taxon>Embryophyta</taxon>
        <taxon>Tracheophyta</taxon>
        <taxon>Spermatophyta</taxon>
        <taxon>Magnoliopsida</taxon>
        <taxon>eudicotyledons</taxon>
        <taxon>Gunneridae</taxon>
        <taxon>Pentapetalae</taxon>
        <taxon>Caryophyllales</taxon>
        <taxon>Nepenthaceae</taxon>
        <taxon>Nepenthes</taxon>
    </lineage>
</organism>
<dbReference type="AlphaFoldDB" id="A0AAD3XQA4"/>
<sequence length="158" mass="17317">MSCFPCLPNMEKRNQKKQIKKEQPVAETVKGIGASSSERRTVATSGRKRGAPSGGKRKRDYHHPPQQKGKLSAEWGRQKSFPSGEKGKQRESFVPKQSTDLPAMEPKALENDALPPLFQFSNSSAKQSIAKPLINGVQGSPTHPAKQCTVELPKNVAQ</sequence>
<evidence type="ECO:0000256" key="1">
    <source>
        <dbReference type="SAM" id="MobiDB-lite"/>
    </source>
</evidence>